<keyword evidence="3" id="KW-1185">Reference proteome</keyword>
<dbReference type="AlphaFoldDB" id="A0A920D1J7"/>
<dbReference type="RefSeq" id="WP_213520641.1">
    <property type="nucleotide sequence ID" value="NZ_BOSE01000019.1"/>
</dbReference>
<feature type="transmembrane region" description="Helical" evidence="1">
    <location>
        <begin position="9"/>
        <end position="29"/>
    </location>
</feature>
<name>A0A920D1J7_9BACL</name>
<keyword evidence="1" id="KW-0472">Membrane</keyword>
<comment type="caution">
    <text evidence="2">The sequence shown here is derived from an EMBL/GenBank/DDBJ whole genome shotgun (WGS) entry which is preliminary data.</text>
</comment>
<gene>
    <name evidence="2" type="ORF">J40TS1_53150</name>
</gene>
<dbReference type="Proteomes" id="UP000683139">
    <property type="component" value="Unassembled WGS sequence"/>
</dbReference>
<organism evidence="2 3">
    <name type="scientific">Paenibacillus montaniterrae</name>
    <dbReference type="NCBI Taxonomy" id="429341"/>
    <lineage>
        <taxon>Bacteria</taxon>
        <taxon>Bacillati</taxon>
        <taxon>Bacillota</taxon>
        <taxon>Bacilli</taxon>
        <taxon>Bacillales</taxon>
        <taxon>Paenibacillaceae</taxon>
        <taxon>Paenibacillus</taxon>
    </lineage>
</organism>
<proteinExistence type="predicted"/>
<dbReference type="EMBL" id="BOSE01000019">
    <property type="protein sequence ID" value="GIP19673.1"/>
    <property type="molecule type" value="Genomic_DNA"/>
</dbReference>
<keyword evidence="1" id="KW-1133">Transmembrane helix</keyword>
<protein>
    <submittedName>
        <fullName evidence="2">Uncharacterized protein</fullName>
    </submittedName>
</protein>
<sequence length="218" mass="24343">MSILKNKGLWIGGLIVVIAIAVIIGFQVLGKTKLQPLSPERIAELREQYPAYNEDPEFVTMKSSSFMEIVDIAETVIIGEVISELPPYEVDLGKLGEVHEKIGEKQASQGLPVYKPSFVQYEVQVEKVIRGEPVKDTILLAYNSDFVGYEPKLEKGMKIVSGVSAGQELHEGKHFFTRFGTYYIVDDHYVLSAVDDSYSKLMNGQTLDSLINEIVARK</sequence>
<reference evidence="2" key="1">
    <citation type="submission" date="2021-03" db="EMBL/GenBank/DDBJ databases">
        <title>Antimicrobial resistance genes in bacteria isolated from Japanese honey, and their potential for conferring macrolide and lincosamide resistance in the American foulbrood pathogen Paenibacillus larvae.</title>
        <authorList>
            <person name="Okamoto M."/>
            <person name="Kumagai M."/>
            <person name="Kanamori H."/>
            <person name="Takamatsu D."/>
        </authorList>
    </citation>
    <scope>NUCLEOTIDE SEQUENCE</scope>
    <source>
        <strain evidence="2">J40TS1</strain>
    </source>
</reference>
<evidence type="ECO:0000313" key="3">
    <source>
        <dbReference type="Proteomes" id="UP000683139"/>
    </source>
</evidence>
<accession>A0A920D1J7</accession>
<keyword evidence="1" id="KW-0812">Transmembrane</keyword>
<evidence type="ECO:0000313" key="2">
    <source>
        <dbReference type="EMBL" id="GIP19673.1"/>
    </source>
</evidence>
<evidence type="ECO:0000256" key="1">
    <source>
        <dbReference type="SAM" id="Phobius"/>
    </source>
</evidence>